<dbReference type="AlphaFoldDB" id="S6AT33"/>
<keyword evidence="6" id="KW-0812">Transmembrane</keyword>
<comment type="function">
    <text evidence="6">Part of a membrane-bound complex that couples electron transfer with translocation of ions across the membrane.</text>
</comment>
<keyword evidence="4 6" id="KW-0288">FMN</keyword>
<dbReference type="PIRSF" id="PIRSF006091">
    <property type="entry name" value="E_trnsport_RnfG"/>
    <property type="match status" value="1"/>
</dbReference>
<dbReference type="Proteomes" id="UP000015503">
    <property type="component" value="Chromosome"/>
</dbReference>
<sequence length="203" mass="21553">MKGRDLGILAALAVLGLVLLIAVGQLLGERIETGRQAAAERALLDLLPPGSYDNHPLAQPIALPASELLGNPALTQAWLASRQGLPVAVLLPATAKGYEGPIHLLLAIRPDGRLLATKVLGHRETAGIGDRIEPARSAWLRQTFSDAALASHPEAEWRVKADKGQFDQIAGATITSRAVVSAIQHALQYFDGHRQLLLGETSP</sequence>
<comment type="subunit">
    <text evidence="6">The complex is composed of six subunits: RnfA, RnfB, RnfC, RnfD, RnfE and RnfG.</text>
</comment>
<dbReference type="EMBL" id="AP013068">
    <property type="protein sequence ID" value="BAN47306.1"/>
    <property type="molecule type" value="Genomic_DNA"/>
</dbReference>
<keyword evidence="1 6" id="KW-0813">Transport</keyword>
<dbReference type="HAMAP" id="MF_00479">
    <property type="entry name" value="RsxG_RnfG"/>
    <property type="match status" value="1"/>
</dbReference>
<comment type="similarity">
    <text evidence="6">Belongs to the RnfG family.</text>
</comment>
<keyword evidence="3 6" id="KW-0285">Flavoprotein</keyword>
<dbReference type="PANTHER" id="PTHR36118">
    <property type="entry name" value="ION-TRANSLOCATING OXIDOREDUCTASE COMPLEX SUBUNIT G"/>
    <property type="match status" value="1"/>
</dbReference>
<keyword evidence="9" id="KW-1185">Reference proteome</keyword>
<evidence type="ECO:0000256" key="4">
    <source>
        <dbReference type="ARBA" id="ARBA00022643"/>
    </source>
</evidence>
<dbReference type="Pfam" id="PF04205">
    <property type="entry name" value="FMN_bind"/>
    <property type="match status" value="1"/>
</dbReference>
<dbReference type="InterPro" id="IPR010209">
    <property type="entry name" value="Ion_transpt_RnfG/RsxG"/>
</dbReference>
<dbReference type="SMART" id="SM00900">
    <property type="entry name" value="FMN_bind"/>
    <property type="match status" value="1"/>
</dbReference>
<dbReference type="EC" id="7.-.-.-" evidence="6"/>
<protein>
    <recommendedName>
        <fullName evidence="6">Ion-translocating oxidoreductase complex subunit G</fullName>
        <ecNumber evidence="6">7.-.-.-</ecNumber>
    </recommendedName>
    <alternativeName>
        <fullName evidence="6">Rnf electron transport complex subunit G</fullName>
    </alternativeName>
</protein>
<keyword evidence="6" id="KW-0472">Membrane</keyword>
<keyword evidence="6" id="KW-1133">Transmembrane helix</keyword>
<dbReference type="PANTHER" id="PTHR36118:SF1">
    <property type="entry name" value="ION-TRANSLOCATING OXIDOREDUCTASE COMPLEX SUBUNIT G"/>
    <property type="match status" value="1"/>
</dbReference>
<evidence type="ECO:0000313" key="9">
    <source>
        <dbReference type="Proteomes" id="UP000015503"/>
    </source>
</evidence>
<dbReference type="HOGENOM" id="CLU_077882_1_0_6"/>
<evidence type="ECO:0000256" key="5">
    <source>
        <dbReference type="ARBA" id="ARBA00022982"/>
    </source>
</evidence>
<dbReference type="STRING" id="1245471.PCA10_15740"/>
<dbReference type="NCBIfam" id="TIGR01947">
    <property type="entry name" value="rnfG"/>
    <property type="match status" value="1"/>
</dbReference>
<dbReference type="PATRIC" id="fig|1245471.3.peg.1593"/>
<evidence type="ECO:0000256" key="1">
    <source>
        <dbReference type="ARBA" id="ARBA00022448"/>
    </source>
</evidence>
<accession>S6AT33</accession>
<dbReference type="KEGG" id="pre:PCA10_15740"/>
<proteinExistence type="inferred from homology"/>
<keyword evidence="6" id="KW-0997">Cell inner membrane</keyword>
<dbReference type="GO" id="GO:0010181">
    <property type="term" value="F:FMN binding"/>
    <property type="evidence" value="ECO:0007669"/>
    <property type="project" value="InterPro"/>
</dbReference>
<name>S6AT33_METRE</name>
<evidence type="ECO:0000256" key="2">
    <source>
        <dbReference type="ARBA" id="ARBA00022553"/>
    </source>
</evidence>
<keyword evidence="6" id="KW-1278">Translocase</keyword>
<feature type="modified residue" description="FMN phosphoryl threonine" evidence="6">
    <location>
        <position position="173"/>
    </location>
</feature>
<gene>
    <name evidence="6 8" type="primary">rnfG</name>
    <name evidence="8" type="ORF">PCA10_15740</name>
</gene>
<feature type="domain" description="FMN-binding" evidence="7">
    <location>
        <begin position="97"/>
        <end position="190"/>
    </location>
</feature>
<comment type="subcellular location">
    <subcellularLocation>
        <location evidence="6">Cell inner membrane</location>
        <topology evidence="6">Single-pass membrane protein</topology>
    </subcellularLocation>
</comment>
<keyword evidence="5 6" id="KW-0249">Electron transport</keyword>
<evidence type="ECO:0000256" key="3">
    <source>
        <dbReference type="ARBA" id="ARBA00022630"/>
    </source>
</evidence>
<evidence type="ECO:0000259" key="7">
    <source>
        <dbReference type="SMART" id="SM00900"/>
    </source>
</evidence>
<keyword evidence="6" id="KW-1003">Cell membrane</keyword>
<evidence type="ECO:0000256" key="6">
    <source>
        <dbReference type="HAMAP-Rule" id="MF_00479"/>
    </source>
</evidence>
<comment type="cofactor">
    <cofactor evidence="6">
        <name>FMN</name>
        <dbReference type="ChEBI" id="CHEBI:58210"/>
    </cofactor>
</comment>
<evidence type="ECO:0000313" key="8">
    <source>
        <dbReference type="EMBL" id="BAN47306.1"/>
    </source>
</evidence>
<keyword evidence="2 6" id="KW-0597">Phosphoprotein</keyword>
<dbReference type="RefSeq" id="WP_016491508.1">
    <property type="nucleotide sequence ID" value="NC_021499.1"/>
</dbReference>
<organism evidence="8 9">
    <name type="scientific">Metapseudomonas resinovorans NBRC 106553</name>
    <dbReference type="NCBI Taxonomy" id="1245471"/>
    <lineage>
        <taxon>Bacteria</taxon>
        <taxon>Pseudomonadati</taxon>
        <taxon>Pseudomonadota</taxon>
        <taxon>Gammaproteobacteria</taxon>
        <taxon>Pseudomonadales</taxon>
        <taxon>Pseudomonadaceae</taxon>
        <taxon>Metapseudomonas</taxon>
    </lineage>
</organism>
<reference evidence="8 9" key="1">
    <citation type="journal article" date="2013" name="Genome Announc.">
        <title>Complete Genome Sequence of the Carbazole Degrader Pseudomonas resinovorans Strain CA10 (NBRC 106553).</title>
        <authorList>
            <person name="Shintani M."/>
            <person name="Hosoyama A."/>
            <person name="Ohji S."/>
            <person name="Tsuchikane K."/>
            <person name="Takarada H."/>
            <person name="Yamazoe A."/>
            <person name="Fujita N."/>
            <person name="Nojiri H."/>
        </authorList>
    </citation>
    <scope>NUCLEOTIDE SEQUENCE [LARGE SCALE GENOMIC DNA]</scope>
    <source>
        <strain evidence="8 9">NBRC 106553</strain>
    </source>
</reference>
<dbReference type="eggNOG" id="COG4659">
    <property type="taxonomic scope" value="Bacteria"/>
</dbReference>
<dbReference type="GO" id="GO:0005886">
    <property type="term" value="C:plasma membrane"/>
    <property type="evidence" value="ECO:0007669"/>
    <property type="project" value="UniProtKB-SubCell"/>
</dbReference>
<dbReference type="OrthoDB" id="9784165at2"/>
<dbReference type="InterPro" id="IPR007329">
    <property type="entry name" value="FMN-bd"/>
</dbReference>
<dbReference type="GO" id="GO:0022900">
    <property type="term" value="P:electron transport chain"/>
    <property type="evidence" value="ECO:0007669"/>
    <property type="project" value="UniProtKB-UniRule"/>
</dbReference>
<dbReference type="GO" id="GO:0009055">
    <property type="term" value="F:electron transfer activity"/>
    <property type="evidence" value="ECO:0007669"/>
    <property type="project" value="InterPro"/>
</dbReference>